<comment type="function">
    <text evidence="6 7">Catalyzes the synthesis of activated sulfate.</text>
</comment>
<dbReference type="NCBIfam" id="TIGR00455">
    <property type="entry name" value="apsK"/>
    <property type="match status" value="1"/>
</dbReference>
<evidence type="ECO:0000259" key="8">
    <source>
        <dbReference type="Pfam" id="PF01583"/>
    </source>
</evidence>
<evidence type="ECO:0000256" key="2">
    <source>
        <dbReference type="ARBA" id="ARBA00012121"/>
    </source>
</evidence>
<dbReference type="NCBIfam" id="NF003013">
    <property type="entry name" value="PRK03846.1"/>
    <property type="match status" value="1"/>
</dbReference>
<dbReference type="GO" id="GO:0004020">
    <property type="term" value="F:adenylylsulfate kinase activity"/>
    <property type="evidence" value="ECO:0007669"/>
    <property type="project" value="UniProtKB-UniRule"/>
</dbReference>
<dbReference type="EC" id="2.7.1.25" evidence="2 6"/>
<dbReference type="Gene3D" id="3.40.50.300">
    <property type="entry name" value="P-loop containing nucleotide triphosphate hydrolases"/>
    <property type="match status" value="1"/>
</dbReference>
<dbReference type="RefSeq" id="WP_090167719.1">
    <property type="nucleotide sequence ID" value="NZ_FOFB01000009.1"/>
</dbReference>
<dbReference type="CDD" id="cd02027">
    <property type="entry name" value="APSK"/>
    <property type="match status" value="1"/>
</dbReference>
<keyword evidence="5 6" id="KW-0067">ATP-binding</keyword>
<protein>
    <recommendedName>
        <fullName evidence="2 6">Adenylyl-sulfate kinase</fullName>
        <ecNumber evidence="2 6">2.7.1.25</ecNumber>
    </recommendedName>
    <alternativeName>
        <fullName evidence="6">APS kinase</fullName>
    </alternativeName>
    <alternativeName>
        <fullName evidence="6">ATP adenosine-5'-phosphosulfate 3'-phosphotransferase</fullName>
    </alternativeName>
    <alternativeName>
        <fullName evidence="6">Adenosine-5'-phosphosulfate kinase</fullName>
    </alternativeName>
</protein>
<dbReference type="InterPro" id="IPR002891">
    <property type="entry name" value="APS"/>
</dbReference>
<evidence type="ECO:0000256" key="4">
    <source>
        <dbReference type="ARBA" id="ARBA00022741"/>
    </source>
</evidence>
<dbReference type="UniPathway" id="UPA00140">
    <property type="reaction ID" value="UER00205"/>
</dbReference>
<evidence type="ECO:0000313" key="9">
    <source>
        <dbReference type="EMBL" id="SEQ38333.1"/>
    </source>
</evidence>
<dbReference type="GO" id="GO:0004781">
    <property type="term" value="F:sulfate adenylyltransferase (ATP) activity"/>
    <property type="evidence" value="ECO:0007669"/>
    <property type="project" value="TreeGrafter"/>
</dbReference>
<dbReference type="InterPro" id="IPR050512">
    <property type="entry name" value="Sulf_AdTrans/APS_kinase"/>
</dbReference>
<sequence length="198" mass="21566">MAENIHPIHDRIVQRSEREASNGHRAGVIWLTGLSGSGKSTIAAAVERELFEAGHFVVLLDGDNVRTGLCGDLGFSIEDRQENIRRIAETAKLFAAAGAQVLCSFVSPTRAIRAMARDIISQEDFLEVFVNTPLAVCEARDVKGLYAKARAGEIKNFTGIDSPYEAPENPFLDLKTENQTVEASAAEVVQAIRQKLSL</sequence>
<dbReference type="OrthoDB" id="9804504at2"/>
<comment type="pathway">
    <text evidence="6 7">Sulfur metabolism; hydrogen sulfide biosynthesis; sulfite from sulfate: step 2/3.</text>
</comment>
<dbReference type="InterPro" id="IPR059117">
    <property type="entry name" value="APS_kinase_dom"/>
</dbReference>
<dbReference type="InParanoid" id="A0A1H9FLG4"/>
<keyword evidence="6 7" id="KW-0418">Kinase</keyword>
<evidence type="ECO:0000256" key="5">
    <source>
        <dbReference type="ARBA" id="ARBA00022840"/>
    </source>
</evidence>
<dbReference type="GO" id="GO:0070814">
    <property type="term" value="P:hydrogen sulfide biosynthetic process"/>
    <property type="evidence" value="ECO:0007669"/>
    <property type="project" value="UniProtKB-UniRule"/>
</dbReference>
<organism evidence="9 10">
    <name type="scientific">Neolewinella agarilytica</name>
    <dbReference type="NCBI Taxonomy" id="478744"/>
    <lineage>
        <taxon>Bacteria</taxon>
        <taxon>Pseudomonadati</taxon>
        <taxon>Bacteroidota</taxon>
        <taxon>Saprospiria</taxon>
        <taxon>Saprospirales</taxon>
        <taxon>Lewinellaceae</taxon>
        <taxon>Neolewinella</taxon>
    </lineage>
</organism>
<accession>A0A1H9FLG4</accession>
<keyword evidence="6" id="KW-0597">Phosphoprotein</keyword>
<proteinExistence type="inferred from homology"/>
<dbReference type="PANTHER" id="PTHR42700:SF3">
    <property type="entry name" value="BIFUNCTIONAL SAT_APS KINASE-RELATED"/>
    <property type="match status" value="1"/>
</dbReference>
<keyword evidence="4 6" id="KW-0547">Nucleotide-binding</keyword>
<feature type="active site" description="Phosphoserine intermediate" evidence="6">
    <location>
        <position position="107"/>
    </location>
</feature>
<dbReference type="Pfam" id="PF01583">
    <property type="entry name" value="APS_kinase"/>
    <property type="match status" value="1"/>
</dbReference>
<reference evidence="10" key="1">
    <citation type="submission" date="2016-10" db="EMBL/GenBank/DDBJ databases">
        <authorList>
            <person name="Varghese N."/>
            <person name="Submissions S."/>
        </authorList>
    </citation>
    <scope>NUCLEOTIDE SEQUENCE [LARGE SCALE GENOMIC DNA]</scope>
    <source>
        <strain evidence="10">DSM 24740</strain>
    </source>
</reference>
<dbReference type="Proteomes" id="UP000199021">
    <property type="component" value="Unassembled WGS sequence"/>
</dbReference>
<dbReference type="HAMAP" id="MF_00065">
    <property type="entry name" value="Adenylyl_sulf_kinase"/>
    <property type="match status" value="1"/>
</dbReference>
<name>A0A1H9FLG4_9BACT</name>
<comment type="similarity">
    <text evidence="6 7">Belongs to the APS kinase family.</text>
</comment>
<evidence type="ECO:0000256" key="1">
    <source>
        <dbReference type="ARBA" id="ARBA00001823"/>
    </source>
</evidence>
<dbReference type="InterPro" id="IPR027417">
    <property type="entry name" value="P-loop_NTPase"/>
</dbReference>
<dbReference type="SUPFAM" id="SSF52540">
    <property type="entry name" value="P-loop containing nucleoside triphosphate hydrolases"/>
    <property type="match status" value="1"/>
</dbReference>
<keyword evidence="3 6" id="KW-0808">Transferase</keyword>
<evidence type="ECO:0000256" key="6">
    <source>
        <dbReference type="HAMAP-Rule" id="MF_00065"/>
    </source>
</evidence>
<dbReference type="GO" id="GO:0019379">
    <property type="term" value="P:sulfate assimilation, phosphoadenylyl sulfate reduction by phosphoadenylyl-sulfate reductase (thioredoxin)"/>
    <property type="evidence" value="ECO:0007669"/>
    <property type="project" value="TreeGrafter"/>
</dbReference>
<keyword evidence="10" id="KW-1185">Reference proteome</keyword>
<dbReference type="AlphaFoldDB" id="A0A1H9FLG4"/>
<gene>
    <name evidence="6" type="primary">cysC</name>
    <name evidence="9" type="ORF">SAMN05444359_1099</name>
</gene>
<evidence type="ECO:0000256" key="7">
    <source>
        <dbReference type="RuleBase" id="RU004347"/>
    </source>
</evidence>
<dbReference type="EMBL" id="FOFB01000009">
    <property type="protein sequence ID" value="SEQ38333.1"/>
    <property type="molecule type" value="Genomic_DNA"/>
</dbReference>
<comment type="catalytic activity">
    <reaction evidence="1 6 7">
        <text>adenosine 5'-phosphosulfate + ATP = 3'-phosphoadenylyl sulfate + ADP + H(+)</text>
        <dbReference type="Rhea" id="RHEA:24152"/>
        <dbReference type="ChEBI" id="CHEBI:15378"/>
        <dbReference type="ChEBI" id="CHEBI:30616"/>
        <dbReference type="ChEBI" id="CHEBI:58243"/>
        <dbReference type="ChEBI" id="CHEBI:58339"/>
        <dbReference type="ChEBI" id="CHEBI:456216"/>
        <dbReference type="EC" id="2.7.1.25"/>
    </reaction>
</comment>
<dbReference type="STRING" id="478744.SAMN05444359_1099"/>
<dbReference type="GO" id="GO:0005524">
    <property type="term" value="F:ATP binding"/>
    <property type="evidence" value="ECO:0007669"/>
    <property type="project" value="UniProtKB-UniRule"/>
</dbReference>
<feature type="binding site" evidence="6">
    <location>
        <begin position="33"/>
        <end position="40"/>
    </location>
    <ligand>
        <name>ATP</name>
        <dbReference type="ChEBI" id="CHEBI:30616"/>
    </ligand>
</feature>
<dbReference type="GO" id="GO:0005737">
    <property type="term" value="C:cytoplasm"/>
    <property type="evidence" value="ECO:0007669"/>
    <property type="project" value="TreeGrafter"/>
</dbReference>
<evidence type="ECO:0000313" key="10">
    <source>
        <dbReference type="Proteomes" id="UP000199021"/>
    </source>
</evidence>
<dbReference type="GO" id="GO:0010134">
    <property type="term" value="P:sulfate assimilation via adenylyl sulfate reduction"/>
    <property type="evidence" value="ECO:0007669"/>
    <property type="project" value="TreeGrafter"/>
</dbReference>
<evidence type="ECO:0000256" key="3">
    <source>
        <dbReference type="ARBA" id="ARBA00022679"/>
    </source>
</evidence>
<dbReference type="FunCoup" id="A0A1H9FLG4">
    <property type="interactions" value="142"/>
</dbReference>
<feature type="domain" description="APS kinase" evidence="8">
    <location>
        <begin position="27"/>
        <end position="173"/>
    </location>
</feature>
<dbReference type="PANTHER" id="PTHR42700">
    <property type="entry name" value="SULFATE ADENYLYLTRANSFERASE"/>
    <property type="match status" value="1"/>
</dbReference>